<dbReference type="AlphaFoldDB" id="A0AAV1R9N6"/>
<comment type="caution">
    <text evidence="1">The sequence shown here is derived from an EMBL/GenBank/DDBJ whole genome shotgun (WGS) entry which is preliminary data.</text>
</comment>
<reference evidence="1 2" key="1">
    <citation type="submission" date="2024-01" db="EMBL/GenBank/DDBJ databases">
        <authorList>
            <person name="Waweru B."/>
        </authorList>
    </citation>
    <scope>NUCLEOTIDE SEQUENCE [LARGE SCALE GENOMIC DNA]</scope>
</reference>
<proteinExistence type="predicted"/>
<sequence>MEEILGNLEESLEAVRIHPRRCLLGRAAKEPSMKIRPEIVSKAQSSLDSAQIQAWG</sequence>
<name>A0AAV1R9N6_9ROSI</name>
<evidence type="ECO:0000313" key="1">
    <source>
        <dbReference type="EMBL" id="CAK7329519.1"/>
    </source>
</evidence>
<evidence type="ECO:0000313" key="2">
    <source>
        <dbReference type="Proteomes" id="UP001314170"/>
    </source>
</evidence>
<organism evidence="1 2">
    <name type="scientific">Dovyalis caffra</name>
    <dbReference type="NCBI Taxonomy" id="77055"/>
    <lineage>
        <taxon>Eukaryota</taxon>
        <taxon>Viridiplantae</taxon>
        <taxon>Streptophyta</taxon>
        <taxon>Embryophyta</taxon>
        <taxon>Tracheophyta</taxon>
        <taxon>Spermatophyta</taxon>
        <taxon>Magnoliopsida</taxon>
        <taxon>eudicotyledons</taxon>
        <taxon>Gunneridae</taxon>
        <taxon>Pentapetalae</taxon>
        <taxon>rosids</taxon>
        <taxon>fabids</taxon>
        <taxon>Malpighiales</taxon>
        <taxon>Salicaceae</taxon>
        <taxon>Flacourtieae</taxon>
        <taxon>Dovyalis</taxon>
    </lineage>
</organism>
<protein>
    <submittedName>
        <fullName evidence="1">Uncharacterized protein</fullName>
    </submittedName>
</protein>
<dbReference type="Proteomes" id="UP001314170">
    <property type="component" value="Unassembled WGS sequence"/>
</dbReference>
<gene>
    <name evidence="1" type="ORF">DCAF_LOCUS7274</name>
</gene>
<keyword evidence="2" id="KW-1185">Reference proteome</keyword>
<dbReference type="EMBL" id="CAWUPB010000913">
    <property type="protein sequence ID" value="CAK7329519.1"/>
    <property type="molecule type" value="Genomic_DNA"/>
</dbReference>
<accession>A0AAV1R9N6</accession>